<evidence type="ECO:0000313" key="2">
    <source>
        <dbReference type="EMBL" id="CUH83239.1"/>
    </source>
</evidence>
<protein>
    <recommendedName>
        <fullName evidence="4">Integral membrane protein</fullName>
    </recommendedName>
</protein>
<evidence type="ECO:0000313" key="3">
    <source>
        <dbReference type="Proteomes" id="UP000051681"/>
    </source>
</evidence>
<dbReference type="AlphaFoldDB" id="A0A0P1GLK2"/>
<keyword evidence="1" id="KW-0732">Signal</keyword>
<gene>
    <name evidence="2" type="ORF">TM5383_00424</name>
</gene>
<accession>A0A0P1GLK2</accession>
<sequence>MRRFLIPVLIPVLSLATLAGAANQVWAQSNTQKTVECYCTNREGARVELGQRICLVVDGRMFMAECQMSLNVPMWRELGEGCLTSALPQMSFMDQG</sequence>
<dbReference type="Proteomes" id="UP000051681">
    <property type="component" value="Unassembled WGS sequence"/>
</dbReference>
<evidence type="ECO:0008006" key="4">
    <source>
        <dbReference type="Google" id="ProtNLM"/>
    </source>
</evidence>
<proteinExistence type="predicted"/>
<name>A0A0P1GLK2_9RHOB</name>
<evidence type="ECO:0000256" key="1">
    <source>
        <dbReference type="SAM" id="SignalP"/>
    </source>
</evidence>
<feature type="chain" id="PRO_5006063560" description="Integral membrane protein" evidence="1">
    <location>
        <begin position="22"/>
        <end position="96"/>
    </location>
</feature>
<keyword evidence="3" id="KW-1185">Reference proteome</keyword>
<reference evidence="2 3" key="1">
    <citation type="submission" date="2015-09" db="EMBL/GenBank/DDBJ databases">
        <authorList>
            <consortium name="Swine Surveillance"/>
        </authorList>
    </citation>
    <scope>NUCLEOTIDE SEQUENCE [LARGE SCALE GENOMIC DNA]</scope>
    <source>
        <strain evidence="2 3">CECT 8383</strain>
    </source>
</reference>
<dbReference type="RefSeq" id="WP_231724991.1">
    <property type="nucleotide sequence ID" value="NZ_CYSF01000002.1"/>
</dbReference>
<dbReference type="STRING" id="340021.TM5383_00424"/>
<feature type="signal peptide" evidence="1">
    <location>
        <begin position="1"/>
        <end position="21"/>
    </location>
</feature>
<organism evidence="2 3">
    <name type="scientific">Thalassovita mediterranea</name>
    <dbReference type="NCBI Taxonomy" id="340021"/>
    <lineage>
        <taxon>Bacteria</taxon>
        <taxon>Pseudomonadati</taxon>
        <taxon>Pseudomonadota</taxon>
        <taxon>Alphaproteobacteria</taxon>
        <taxon>Rhodobacterales</taxon>
        <taxon>Roseobacteraceae</taxon>
        <taxon>Thalassovita</taxon>
    </lineage>
</organism>
<dbReference type="EMBL" id="CYSF01000002">
    <property type="protein sequence ID" value="CUH83239.1"/>
    <property type="molecule type" value="Genomic_DNA"/>
</dbReference>